<evidence type="ECO:0000313" key="11">
    <source>
        <dbReference type="EMBL" id="MDQ8750870.1"/>
    </source>
</evidence>
<evidence type="ECO:0000256" key="1">
    <source>
        <dbReference type="ARBA" id="ARBA00004429"/>
    </source>
</evidence>
<evidence type="ECO:0000256" key="5">
    <source>
        <dbReference type="ARBA" id="ARBA00022519"/>
    </source>
</evidence>
<dbReference type="InterPro" id="IPR000412">
    <property type="entry name" value="ABC_2_transport"/>
</dbReference>
<evidence type="ECO:0000256" key="9">
    <source>
        <dbReference type="RuleBase" id="RU361157"/>
    </source>
</evidence>
<feature type="transmembrane region" description="Helical" evidence="9">
    <location>
        <begin position="200"/>
        <end position="219"/>
    </location>
</feature>
<comment type="subcellular location">
    <subcellularLocation>
        <location evidence="1">Cell inner membrane</location>
        <topology evidence="1">Multi-pass membrane protein</topology>
    </subcellularLocation>
    <subcellularLocation>
        <location evidence="9">Cell membrane</location>
        <topology evidence="9">Multi-pass membrane protein</topology>
    </subcellularLocation>
</comment>
<feature type="transmembrane region" description="Helical" evidence="9">
    <location>
        <begin position="57"/>
        <end position="78"/>
    </location>
</feature>
<feature type="transmembrane region" description="Helical" evidence="9">
    <location>
        <begin position="131"/>
        <end position="157"/>
    </location>
</feature>
<evidence type="ECO:0000256" key="7">
    <source>
        <dbReference type="ARBA" id="ARBA00022989"/>
    </source>
</evidence>
<proteinExistence type="inferred from homology"/>
<keyword evidence="4 9" id="KW-1003">Cell membrane</keyword>
<dbReference type="PRINTS" id="PR00164">
    <property type="entry name" value="ABC2TRNSPORT"/>
</dbReference>
<dbReference type="RefSeq" id="WP_078795774.1">
    <property type="nucleotide sequence ID" value="NZ_CP040516.1"/>
</dbReference>
<dbReference type="Pfam" id="PF01061">
    <property type="entry name" value="ABC2_membrane"/>
    <property type="match status" value="1"/>
</dbReference>
<feature type="transmembrane region" description="Helical" evidence="9">
    <location>
        <begin position="163"/>
        <end position="188"/>
    </location>
</feature>
<organism evidence="11 12">
    <name type="scientific">Elizabethkingia miricola</name>
    <name type="common">Chryseobacterium miricola</name>
    <dbReference type="NCBI Taxonomy" id="172045"/>
    <lineage>
        <taxon>Bacteria</taxon>
        <taxon>Pseudomonadati</taxon>
        <taxon>Bacteroidota</taxon>
        <taxon>Flavobacteriia</taxon>
        <taxon>Flavobacteriales</taxon>
        <taxon>Weeksellaceae</taxon>
        <taxon>Elizabethkingia</taxon>
    </lineage>
</organism>
<keyword evidence="7 9" id="KW-1133">Transmembrane helix</keyword>
<evidence type="ECO:0000256" key="8">
    <source>
        <dbReference type="ARBA" id="ARBA00023136"/>
    </source>
</evidence>
<dbReference type="PANTHER" id="PTHR30413">
    <property type="entry name" value="INNER MEMBRANE TRANSPORT PERMEASE"/>
    <property type="match status" value="1"/>
</dbReference>
<evidence type="ECO:0000256" key="6">
    <source>
        <dbReference type="ARBA" id="ARBA00022692"/>
    </source>
</evidence>
<comment type="caution">
    <text evidence="11">The sequence shown here is derived from an EMBL/GenBank/DDBJ whole genome shotgun (WGS) entry which is preliminary data.</text>
</comment>
<dbReference type="Proteomes" id="UP001239265">
    <property type="component" value="Unassembled WGS sequence"/>
</dbReference>
<evidence type="ECO:0000256" key="4">
    <source>
        <dbReference type="ARBA" id="ARBA00022475"/>
    </source>
</evidence>
<dbReference type="InterPro" id="IPR013525">
    <property type="entry name" value="ABC2_TM"/>
</dbReference>
<evidence type="ECO:0000256" key="3">
    <source>
        <dbReference type="ARBA" id="ARBA00022448"/>
    </source>
</evidence>
<evidence type="ECO:0000256" key="2">
    <source>
        <dbReference type="ARBA" id="ARBA00007783"/>
    </source>
</evidence>
<accession>A0ABD5BB05</accession>
<dbReference type="PROSITE" id="PS51012">
    <property type="entry name" value="ABC_TM2"/>
    <property type="match status" value="1"/>
</dbReference>
<keyword evidence="5" id="KW-0997">Cell inner membrane</keyword>
<evidence type="ECO:0000259" key="10">
    <source>
        <dbReference type="PROSITE" id="PS51012"/>
    </source>
</evidence>
<reference evidence="11 12" key="1">
    <citation type="submission" date="2023-06" db="EMBL/GenBank/DDBJ databases">
        <title>Nosocomial Elizabethkingia miricola genome.</title>
        <authorList>
            <person name="Morgado S."/>
            <person name="Fonseca E."/>
            <person name="Freitas F."/>
            <person name="Vicente A.C."/>
        </authorList>
    </citation>
    <scope>NUCLEOTIDE SEQUENCE [LARGE SCALE GENOMIC DNA]</scope>
    <source>
        <strain evidence="11 12">EM15</strain>
    </source>
</reference>
<name>A0ABD5BB05_ELIMR</name>
<gene>
    <name evidence="11" type="ORF">QT385_19580</name>
</gene>
<dbReference type="InterPro" id="IPR047817">
    <property type="entry name" value="ABC2_TM_bact-type"/>
</dbReference>
<dbReference type="EMBL" id="JAUCQJ010000006">
    <property type="protein sequence ID" value="MDQ8750870.1"/>
    <property type="molecule type" value="Genomic_DNA"/>
</dbReference>
<keyword evidence="3 9" id="KW-0813">Transport</keyword>
<keyword evidence="8 9" id="KW-0472">Membrane</keyword>
<dbReference type="AlphaFoldDB" id="A0ABD5BB05"/>
<keyword evidence="6 9" id="KW-0812">Transmembrane</keyword>
<feature type="transmembrane region" description="Helical" evidence="9">
    <location>
        <begin position="256"/>
        <end position="275"/>
    </location>
</feature>
<dbReference type="GO" id="GO:0005886">
    <property type="term" value="C:plasma membrane"/>
    <property type="evidence" value="ECO:0007669"/>
    <property type="project" value="UniProtKB-SubCell"/>
</dbReference>
<feature type="domain" description="ABC transmembrane type-2" evidence="10">
    <location>
        <begin position="54"/>
        <end position="278"/>
    </location>
</feature>
<evidence type="ECO:0000313" key="12">
    <source>
        <dbReference type="Proteomes" id="UP001239265"/>
    </source>
</evidence>
<feature type="transmembrane region" description="Helical" evidence="9">
    <location>
        <begin position="98"/>
        <end position="119"/>
    </location>
</feature>
<protein>
    <recommendedName>
        <fullName evidence="9">Transport permease protein</fullName>
    </recommendedName>
</protein>
<dbReference type="PANTHER" id="PTHR30413:SF8">
    <property type="entry name" value="TRANSPORT PERMEASE PROTEIN"/>
    <property type="match status" value="1"/>
</dbReference>
<comment type="similarity">
    <text evidence="2 9">Belongs to the ABC-2 integral membrane protein family.</text>
</comment>
<sequence>MNNLENNKENKWTEIIEPQSSLLSLNLKEVWRYRDLLLLLVKRDFVTYFKQTILGPIWFFVNPILTTLIYTLVFGNIAGISTNGTPKIAFYLSGVVMWNYFSTSLTQTSTVFTVNAPIFGKVYFPRLIMPLSIVVSNLMQFGIQFLLFLIIVVYYTFQGQLHPNIFVLLTPVLIILMAAFALGVGMIFSSMTTKYKDMAMLLTFGVQLFMYATPIVYPLSTINDKYKYLIELNPLTAIIENFRYAFLGSGSLNIEALGYSCIMIGILLAIGTIIFNRIQKGFMDTI</sequence>